<evidence type="ECO:0000256" key="7">
    <source>
        <dbReference type="ARBA" id="ARBA00023022"/>
    </source>
</evidence>
<keyword evidence="3" id="KW-0929">Antimicrobial</keyword>
<dbReference type="EMBL" id="JABDTM020027651">
    <property type="protein sequence ID" value="KAH0810208.1"/>
    <property type="molecule type" value="Genomic_DNA"/>
</dbReference>
<feature type="chain" id="PRO_5035249845" description="Invertebrate defensins family profile domain-containing protein" evidence="9">
    <location>
        <begin position="20"/>
        <end position="166"/>
    </location>
</feature>
<keyword evidence="9" id="KW-0732">Signal</keyword>
<name>A0A8J6H8Z2_TENMO</name>
<keyword evidence="6" id="KW-0211">Defensin</keyword>
<reference evidence="11" key="2">
    <citation type="submission" date="2021-08" db="EMBL/GenBank/DDBJ databases">
        <authorList>
            <person name="Eriksson T."/>
        </authorList>
    </citation>
    <scope>NUCLEOTIDE SEQUENCE</scope>
    <source>
        <strain evidence="11">Stoneville</strain>
        <tissue evidence="11">Whole head</tissue>
    </source>
</reference>
<evidence type="ECO:0000256" key="8">
    <source>
        <dbReference type="ARBA" id="ARBA00023157"/>
    </source>
</evidence>
<evidence type="ECO:0000256" key="5">
    <source>
        <dbReference type="ARBA" id="ARBA00022859"/>
    </source>
</evidence>
<proteinExistence type="predicted"/>
<dbReference type="AlphaFoldDB" id="A0A8J6H8Z2"/>
<evidence type="ECO:0000256" key="9">
    <source>
        <dbReference type="SAM" id="SignalP"/>
    </source>
</evidence>
<dbReference type="GO" id="GO:0045087">
    <property type="term" value="P:innate immune response"/>
    <property type="evidence" value="ECO:0007669"/>
    <property type="project" value="UniProtKB-KW"/>
</dbReference>
<evidence type="ECO:0000259" key="10">
    <source>
        <dbReference type="Pfam" id="PF01097"/>
    </source>
</evidence>
<comment type="caution">
    <text evidence="11">The sequence shown here is derived from an EMBL/GenBank/DDBJ whole genome shotgun (WGS) entry which is preliminary data.</text>
</comment>
<keyword evidence="5" id="KW-0391">Immunity</keyword>
<dbReference type="InterPro" id="IPR001542">
    <property type="entry name" value="Defensin_invertebrate/fungal"/>
</dbReference>
<feature type="domain" description="Invertebrate defensins family profile" evidence="10">
    <location>
        <begin position="52"/>
        <end position="73"/>
    </location>
</feature>
<evidence type="ECO:0000256" key="6">
    <source>
        <dbReference type="ARBA" id="ARBA00022940"/>
    </source>
</evidence>
<dbReference type="Gene3D" id="3.30.30.10">
    <property type="entry name" value="Knottin, scorpion toxin-like"/>
    <property type="match status" value="1"/>
</dbReference>
<keyword evidence="7" id="KW-0044">Antibiotic</keyword>
<evidence type="ECO:0000256" key="4">
    <source>
        <dbReference type="ARBA" id="ARBA00022588"/>
    </source>
</evidence>
<evidence type="ECO:0000256" key="2">
    <source>
        <dbReference type="ARBA" id="ARBA00022525"/>
    </source>
</evidence>
<protein>
    <recommendedName>
        <fullName evidence="10">Invertebrate defensins family profile domain-containing protein</fullName>
    </recommendedName>
</protein>
<dbReference type="InterPro" id="IPR036574">
    <property type="entry name" value="Scorpion_toxin-like_sf"/>
</dbReference>
<accession>A0A8J6H8Z2</accession>
<dbReference type="PANTHER" id="PTHR13645:SF0">
    <property type="entry name" value="DEFENSIN"/>
    <property type="match status" value="1"/>
</dbReference>
<evidence type="ECO:0000313" key="11">
    <source>
        <dbReference type="EMBL" id="KAH0810208.1"/>
    </source>
</evidence>
<gene>
    <name evidence="11" type="ORF">GEV33_012582</name>
</gene>
<reference evidence="11" key="1">
    <citation type="journal article" date="2020" name="J Insects Food Feed">
        <title>The yellow mealworm (Tenebrio molitor) genome: a resource for the emerging insects as food and feed industry.</title>
        <authorList>
            <person name="Eriksson T."/>
            <person name="Andere A."/>
            <person name="Kelstrup H."/>
            <person name="Emery V."/>
            <person name="Picard C."/>
        </authorList>
    </citation>
    <scope>NUCLEOTIDE SEQUENCE</scope>
    <source>
        <strain evidence="11">Stoneville</strain>
        <tissue evidence="11">Whole head</tissue>
    </source>
</reference>
<evidence type="ECO:0000256" key="3">
    <source>
        <dbReference type="ARBA" id="ARBA00022529"/>
    </source>
</evidence>
<dbReference type="PANTHER" id="PTHR13645">
    <property type="entry name" value="DEFENSIN"/>
    <property type="match status" value="1"/>
</dbReference>
<keyword evidence="12" id="KW-1185">Reference proteome</keyword>
<dbReference type="Proteomes" id="UP000719412">
    <property type="component" value="Unassembled WGS sequence"/>
</dbReference>
<keyword evidence="4" id="KW-0399">Innate immunity</keyword>
<keyword evidence="2" id="KW-0964">Secreted</keyword>
<dbReference type="Pfam" id="PF01097">
    <property type="entry name" value="Defensin_2"/>
    <property type="match status" value="1"/>
</dbReference>
<organism evidence="11 12">
    <name type="scientific">Tenebrio molitor</name>
    <name type="common">Yellow mealworm beetle</name>
    <dbReference type="NCBI Taxonomy" id="7067"/>
    <lineage>
        <taxon>Eukaryota</taxon>
        <taxon>Metazoa</taxon>
        <taxon>Ecdysozoa</taxon>
        <taxon>Arthropoda</taxon>
        <taxon>Hexapoda</taxon>
        <taxon>Insecta</taxon>
        <taxon>Pterygota</taxon>
        <taxon>Neoptera</taxon>
        <taxon>Endopterygota</taxon>
        <taxon>Coleoptera</taxon>
        <taxon>Polyphaga</taxon>
        <taxon>Cucujiformia</taxon>
        <taxon>Tenebrionidae</taxon>
        <taxon>Tenebrio</taxon>
    </lineage>
</organism>
<evidence type="ECO:0000256" key="1">
    <source>
        <dbReference type="ARBA" id="ARBA00004613"/>
    </source>
</evidence>
<dbReference type="GO" id="GO:0005615">
    <property type="term" value="C:extracellular space"/>
    <property type="evidence" value="ECO:0007669"/>
    <property type="project" value="TreeGrafter"/>
</dbReference>
<sequence length="166" mass="18666">MKLTIFALVACFFILQIAAFPLEEAATAEEIEQGEHIRVKRVTCDILSVEAKGVKLNDAACAAHCLFRGRSGGPGIIKGRVGRKCGRLRFRPIQQVRPGPALHQSNRINLNPRSKMRPVRISGAVLTRRDIRNQCRRQMVAVSAVIDCRSHTTIYWGRQGKRRHRS</sequence>
<comment type="subcellular location">
    <subcellularLocation>
        <location evidence="1">Secreted</location>
    </subcellularLocation>
</comment>
<dbReference type="GO" id="GO:0042742">
    <property type="term" value="P:defense response to bacterium"/>
    <property type="evidence" value="ECO:0007669"/>
    <property type="project" value="UniProtKB-KW"/>
</dbReference>
<feature type="signal peptide" evidence="9">
    <location>
        <begin position="1"/>
        <end position="19"/>
    </location>
</feature>
<dbReference type="GO" id="GO:0006959">
    <property type="term" value="P:humoral immune response"/>
    <property type="evidence" value="ECO:0007669"/>
    <property type="project" value="TreeGrafter"/>
</dbReference>
<evidence type="ECO:0000313" key="12">
    <source>
        <dbReference type="Proteomes" id="UP000719412"/>
    </source>
</evidence>
<keyword evidence="8" id="KW-1015">Disulfide bond</keyword>